<evidence type="ECO:0000256" key="8">
    <source>
        <dbReference type="SAM" id="MobiDB-lite"/>
    </source>
</evidence>
<sequence>MTDASTLLPLLIGVPIIGAALAVLAPWLWARRTLVYAVPFAALAGSVALIVHHGSTPVEAVGFGAYVPGVAIPFVSDTFSALMLAVCSGVAILAIWLSDATGEIRRSRFFPSLVLLLLGGVNGALLTADLFNLFVWVEVMLMPSYALLALTGGARRIAAGRLFVVINLLTSTLLVAGVGLVYAVSGSVNLAALAGAAREDGRLAFALGLVVLALCIKAGAVPVHGWLPQTYPSTSSGVMALFAGLHTKVALYAVIRIWTTAFDLDPAWGWIMLAAALTTTLVGAIASASGSRIRGVLAWQMVSGVGVILASLAVGTTRVSGEQGPQLATSIVAIALTGAIVYMIHHMLTIGGLLSAFGAFEHHYGAPRLTGQGALRGMWWRERWMALVSIVLIASLIGLPLTSGLVAKFEVVRAGAEAGGWPGLTMLAAVCVGWFIGLIAMIRLWKHTMWDTEDEGDEDAEDDEAPAEIQDADSGDEAAAPVRRMPATLTAPAVIFAAASMAMFFGYQPLAQIVDRAVVGLIDTRGYVEAVLGSDAIDGEYMVPPLDPDAEFRPLAGDDAAETVGAERGDR</sequence>
<keyword evidence="3" id="KW-1003">Cell membrane</keyword>
<feature type="transmembrane region" description="Helical" evidence="9">
    <location>
        <begin position="6"/>
        <end position="27"/>
    </location>
</feature>
<accession>A0A921F5F3</accession>
<evidence type="ECO:0000256" key="2">
    <source>
        <dbReference type="ARBA" id="ARBA00005346"/>
    </source>
</evidence>
<gene>
    <name evidence="11" type="ORF">K8V11_13020</name>
</gene>
<feature type="transmembrane region" description="Helical" evidence="9">
    <location>
        <begin position="74"/>
        <end position="97"/>
    </location>
</feature>
<comment type="caution">
    <text evidence="11">The sequence shown here is derived from an EMBL/GenBank/DDBJ whole genome shotgun (WGS) entry which is preliminary data.</text>
</comment>
<organism evidence="11 12">
    <name type="scientific">Dietzia timorensis</name>
    <dbReference type="NCBI Taxonomy" id="499555"/>
    <lineage>
        <taxon>Bacteria</taxon>
        <taxon>Bacillati</taxon>
        <taxon>Actinomycetota</taxon>
        <taxon>Actinomycetes</taxon>
        <taxon>Mycobacteriales</taxon>
        <taxon>Dietziaceae</taxon>
        <taxon>Dietzia</taxon>
    </lineage>
</organism>
<feature type="region of interest" description="Disordered" evidence="8">
    <location>
        <begin position="453"/>
        <end position="480"/>
    </location>
</feature>
<feature type="transmembrane region" description="Helical" evidence="9">
    <location>
        <begin position="419"/>
        <end position="442"/>
    </location>
</feature>
<comment type="similarity">
    <text evidence="2">Belongs to the CPA3 antiporters (TC 2.A.63) subunit D family.</text>
</comment>
<dbReference type="PANTHER" id="PTHR42703">
    <property type="entry name" value="NADH DEHYDROGENASE"/>
    <property type="match status" value="1"/>
</dbReference>
<dbReference type="GO" id="GO:0042773">
    <property type="term" value="P:ATP synthesis coupled electron transport"/>
    <property type="evidence" value="ECO:0007669"/>
    <property type="project" value="InterPro"/>
</dbReference>
<evidence type="ECO:0000313" key="11">
    <source>
        <dbReference type="EMBL" id="HJE91921.1"/>
    </source>
</evidence>
<dbReference type="PRINTS" id="PR01437">
    <property type="entry name" value="NUOXDRDTASE4"/>
</dbReference>
<feature type="transmembrane region" description="Helical" evidence="9">
    <location>
        <begin position="133"/>
        <end position="150"/>
    </location>
</feature>
<keyword evidence="6 9" id="KW-0472">Membrane</keyword>
<feature type="transmembrane region" description="Helical" evidence="9">
    <location>
        <begin position="489"/>
        <end position="507"/>
    </location>
</feature>
<dbReference type="InterPro" id="IPR001750">
    <property type="entry name" value="ND/Mrp_TM"/>
</dbReference>
<keyword evidence="4 7" id="KW-0812">Transmembrane</keyword>
<feature type="transmembrane region" description="Helical" evidence="9">
    <location>
        <begin position="327"/>
        <end position="344"/>
    </location>
</feature>
<feature type="transmembrane region" description="Helical" evidence="9">
    <location>
        <begin position="34"/>
        <end position="54"/>
    </location>
</feature>
<feature type="transmembrane region" description="Helical" evidence="9">
    <location>
        <begin position="162"/>
        <end position="183"/>
    </location>
</feature>
<dbReference type="EMBL" id="DYXM01000247">
    <property type="protein sequence ID" value="HJE91921.1"/>
    <property type="molecule type" value="Genomic_DNA"/>
</dbReference>
<evidence type="ECO:0000256" key="7">
    <source>
        <dbReference type="RuleBase" id="RU000320"/>
    </source>
</evidence>
<dbReference type="GO" id="GO:0008137">
    <property type="term" value="F:NADH dehydrogenase (ubiquinone) activity"/>
    <property type="evidence" value="ECO:0007669"/>
    <property type="project" value="InterPro"/>
</dbReference>
<reference evidence="11" key="1">
    <citation type="journal article" date="2021" name="PeerJ">
        <title>Extensive microbial diversity within the chicken gut microbiome revealed by metagenomics and culture.</title>
        <authorList>
            <person name="Gilroy R."/>
            <person name="Ravi A."/>
            <person name="Getino M."/>
            <person name="Pursley I."/>
            <person name="Horton D.L."/>
            <person name="Alikhan N.F."/>
            <person name="Baker D."/>
            <person name="Gharbi K."/>
            <person name="Hall N."/>
            <person name="Watson M."/>
            <person name="Adriaenssens E.M."/>
            <person name="Foster-Nyarko E."/>
            <person name="Jarju S."/>
            <person name="Secka A."/>
            <person name="Antonio M."/>
            <person name="Oren A."/>
            <person name="Chaudhuri R.R."/>
            <person name="La Ragione R."/>
            <person name="Hildebrand F."/>
            <person name="Pallen M.J."/>
        </authorList>
    </citation>
    <scope>NUCLEOTIDE SEQUENCE</scope>
    <source>
        <strain evidence="11">ChiGjej1B1-18357</strain>
    </source>
</reference>
<feature type="transmembrane region" description="Helical" evidence="9">
    <location>
        <begin position="267"/>
        <end position="289"/>
    </location>
</feature>
<dbReference type="Proteomes" id="UP000776650">
    <property type="component" value="Unassembled WGS sequence"/>
</dbReference>
<dbReference type="InterPro" id="IPR050586">
    <property type="entry name" value="CPA3_Na-H_Antiporter_D"/>
</dbReference>
<evidence type="ECO:0000256" key="9">
    <source>
        <dbReference type="SAM" id="Phobius"/>
    </source>
</evidence>
<keyword evidence="5 9" id="KW-1133">Transmembrane helix</keyword>
<feature type="domain" description="NADH:quinone oxidoreductase/Mrp antiporter transmembrane" evidence="10">
    <location>
        <begin position="129"/>
        <end position="426"/>
    </location>
</feature>
<feature type="compositionally biased region" description="Acidic residues" evidence="8">
    <location>
        <begin position="453"/>
        <end position="476"/>
    </location>
</feature>
<comment type="subcellular location">
    <subcellularLocation>
        <location evidence="1">Cell membrane</location>
        <topology evidence="1">Multi-pass membrane protein</topology>
    </subcellularLocation>
    <subcellularLocation>
        <location evidence="7">Membrane</location>
        <topology evidence="7">Multi-pass membrane protein</topology>
    </subcellularLocation>
</comment>
<evidence type="ECO:0000256" key="1">
    <source>
        <dbReference type="ARBA" id="ARBA00004651"/>
    </source>
</evidence>
<evidence type="ECO:0000256" key="4">
    <source>
        <dbReference type="ARBA" id="ARBA00022692"/>
    </source>
</evidence>
<evidence type="ECO:0000256" key="5">
    <source>
        <dbReference type="ARBA" id="ARBA00022989"/>
    </source>
</evidence>
<feature type="transmembrane region" description="Helical" evidence="9">
    <location>
        <begin position="238"/>
        <end position="255"/>
    </location>
</feature>
<dbReference type="GO" id="GO:0005886">
    <property type="term" value="C:plasma membrane"/>
    <property type="evidence" value="ECO:0007669"/>
    <property type="project" value="UniProtKB-SubCell"/>
</dbReference>
<name>A0A921F5F3_9ACTN</name>
<evidence type="ECO:0000259" key="10">
    <source>
        <dbReference type="Pfam" id="PF00361"/>
    </source>
</evidence>
<dbReference type="RefSeq" id="WP_303915088.1">
    <property type="nucleotide sequence ID" value="NZ_DYXM01000247.1"/>
</dbReference>
<feature type="transmembrane region" description="Helical" evidence="9">
    <location>
        <begin position="203"/>
        <end position="226"/>
    </location>
</feature>
<dbReference type="PANTHER" id="PTHR42703:SF1">
    <property type="entry name" value="NA(+)_H(+) ANTIPORTER SUBUNIT D1"/>
    <property type="match status" value="1"/>
</dbReference>
<dbReference type="InterPro" id="IPR003918">
    <property type="entry name" value="NADH_UbQ_OxRdtase"/>
</dbReference>
<dbReference type="AlphaFoldDB" id="A0A921F5F3"/>
<feature type="transmembrane region" description="Helical" evidence="9">
    <location>
        <begin position="296"/>
        <end position="315"/>
    </location>
</feature>
<evidence type="ECO:0000256" key="6">
    <source>
        <dbReference type="ARBA" id="ARBA00023136"/>
    </source>
</evidence>
<evidence type="ECO:0000256" key="3">
    <source>
        <dbReference type="ARBA" id="ARBA00022475"/>
    </source>
</evidence>
<feature type="transmembrane region" description="Helical" evidence="9">
    <location>
        <begin position="384"/>
        <end position="407"/>
    </location>
</feature>
<feature type="transmembrane region" description="Helical" evidence="9">
    <location>
        <begin position="109"/>
        <end position="127"/>
    </location>
</feature>
<reference evidence="11" key="2">
    <citation type="submission" date="2021-09" db="EMBL/GenBank/DDBJ databases">
        <authorList>
            <person name="Gilroy R."/>
        </authorList>
    </citation>
    <scope>NUCLEOTIDE SEQUENCE</scope>
    <source>
        <strain evidence="11">ChiGjej1B1-18357</strain>
    </source>
</reference>
<proteinExistence type="inferred from homology"/>
<protein>
    <submittedName>
        <fullName evidence="11">Monovalent cation/H+ antiporter subunit D family protein</fullName>
    </submittedName>
</protein>
<evidence type="ECO:0000313" key="12">
    <source>
        <dbReference type="Proteomes" id="UP000776650"/>
    </source>
</evidence>
<feature type="region of interest" description="Disordered" evidence="8">
    <location>
        <begin position="549"/>
        <end position="571"/>
    </location>
</feature>
<dbReference type="Pfam" id="PF00361">
    <property type="entry name" value="Proton_antipo_M"/>
    <property type="match status" value="1"/>
</dbReference>